<reference evidence="1 2" key="1">
    <citation type="submission" date="2014-06" db="EMBL/GenBank/DDBJ databases">
        <title>Draft genome sequence of Bacillus manliponensis JCM 15802 (MCCC 1A00708).</title>
        <authorList>
            <person name="Lai Q."/>
            <person name="Liu Y."/>
            <person name="Shao Z."/>
        </authorList>
    </citation>
    <scope>NUCLEOTIDE SEQUENCE [LARGE SCALE GENOMIC DNA]</scope>
    <source>
        <strain evidence="1 2">JCM 15802</strain>
    </source>
</reference>
<evidence type="ECO:0000313" key="1">
    <source>
        <dbReference type="EMBL" id="KEK19137.1"/>
    </source>
</evidence>
<dbReference type="STRING" id="574376.BAMA_24310"/>
<comment type="caution">
    <text evidence="1">The sequence shown here is derived from an EMBL/GenBank/DDBJ whole genome shotgun (WGS) entry which is preliminary data.</text>
</comment>
<dbReference type="NCBIfam" id="TIGR04399">
    <property type="entry name" value="acc_Sec_SLAP"/>
    <property type="match status" value="1"/>
</dbReference>
<dbReference type="RefSeq" id="WP_034639454.1">
    <property type="nucleotide sequence ID" value="NZ_CBCSJC010000008.1"/>
</dbReference>
<dbReference type="InterPro" id="IPR030911">
    <property type="entry name" value="Sec_acc_SLAP"/>
</dbReference>
<dbReference type="Proteomes" id="UP000027822">
    <property type="component" value="Unassembled WGS sequence"/>
</dbReference>
<evidence type="ECO:0000313" key="2">
    <source>
        <dbReference type="Proteomes" id="UP000027822"/>
    </source>
</evidence>
<gene>
    <name evidence="1" type="ORF">BAMA_24310</name>
</gene>
<keyword evidence="2" id="KW-1185">Reference proteome</keyword>
<dbReference type="eggNOG" id="ENOG502Z9IH">
    <property type="taxonomic scope" value="Bacteria"/>
</dbReference>
<accession>A0A073JY34</accession>
<dbReference type="OrthoDB" id="1907642at2"/>
<dbReference type="AlphaFoldDB" id="A0A073JY34"/>
<sequence>MLSFLKKATKKGKDTAVSGAELFGQDSAAEQTKEVKLSLHFHPRWGQVDIEQKYIYQFLHKELPSLQENQISLSGIETKIEDGTYYVTAFLRNSIQKEIAFEKTTLLLLNKDGEVCARKTFDLSELGNIPANVNMPWTFVFEENTTTGATLSETDWQLAFELKTEHKLDLHPTWEAQLSEEKKAALEKIINDLPPLKEEEINFTGLQAMKQADGNLHVTILIRNGSTQNVKLEQLPLHVIDASGDTIAQGAFTLADFEVKANTTKPWSFMFPASFVTKEAIDLSTWKVVIPQN</sequence>
<dbReference type="InterPro" id="IPR030910">
    <property type="entry name" value="SLAP_dom"/>
</dbReference>
<protein>
    <recommendedName>
        <fullName evidence="3">Accessory Sec system S-layer assembly protein</fullName>
    </recommendedName>
</protein>
<evidence type="ECO:0008006" key="3">
    <source>
        <dbReference type="Google" id="ProtNLM"/>
    </source>
</evidence>
<organism evidence="1 2">
    <name type="scientific">Bacillus manliponensis</name>
    <dbReference type="NCBI Taxonomy" id="574376"/>
    <lineage>
        <taxon>Bacteria</taxon>
        <taxon>Bacillati</taxon>
        <taxon>Bacillota</taxon>
        <taxon>Bacilli</taxon>
        <taxon>Bacillales</taxon>
        <taxon>Bacillaceae</taxon>
        <taxon>Bacillus</taxon>
        <taxon>Bacillus cereus group</taxon>
    </lineage>
</organism>
<proteinExistence type="predicted"/>
<dbReference type="EMBL" id="JOTN01000009">
    <property type="protein sequence ID" value="KEK19137.1"/>
    <property type="molecule type" value="Genomic_DNA"/>
</dbReference>
<dbReference type="NCBIfam" id="TIGR04398">
    <property type="entry name" value="SLAP_DUP"/>
    <property type="match status" value="2"/>
</dbReference>
<name>A0A073JY34_9BACI</name>